<evidence type="ECO:0000313" key="2">
    <source>
        <dbReference type="Proteomes" id="UP000662821"/>
    </source>
</evidence>
<evidence type="ECO:0000313" key="1">
    <source>
        <dbReference type="EMBL" id="QSX97233.1"/>
    </source>
</evidence>
<dbReference type="EMBL" id="CP071520">
    <property type="protein sequence ID" value="QSX97233.1"/>
    <property type="molecule type" value="Genomic_DNA"/>
</dbReference>
<proteinExistence type="predicted"/>
<organism evidence="1 2">
    <name type="scientific">Janthinobacterium lividum</name>
    <dbReference type="NCBI Taxonomy" id="29581"/>
    <lineage>
        <taxon>Bacteria</taxon>
        <taxon>Pseudomonadati</taxon>
        <taxon>Pseudomonadota</taxon>
        <taxon>Betaproteobacteria</taxon>
        <taxon>Burkholderiales</taxon>
        <taxon>Oxalobacteraceae</taxon>
        <taxon>Janthinobacterium</taxon>
    </lineage>
</organism>
<reference evidence="1 2" key="1">
    <citation type="submission" date="2021-03" db="EMBL/GenBank/DDBJ databases">
        <title>Draft genome sequence of Janthinobacterium sp. strain PLB02 isolated from infected primmorphs (Lubomirskia baicalensis).</title>
        <authorList>
            <person name="Chernogor L.I."/>
            <person name="Belikov S.I."/>
            <person name="Petrushin I.S."/>
        </authorList>
    </citation>
    <scope>NUCLEOTIDE SEQUENCE [LARGE SCALE GENOMIC DNA]</scope>
    <source>
        <strain evidence="1 2">PLB02</strain>
    </source>
</reference>
<dbReference type="RefSeq" id="WP_139143666.1">
    <property type="nucleotide sequence ID" value="NZ_CP071520.1"/>
</dbReference>
<name>A0AAJ4T660_9BURK</name>
<sequence length="70" mass="7764">MFDNATEKTLRLIAAGVHLKKMHGLEFALLVLIDAGLREGVARAALQDERVCLGTALELKYFQSDDIHPE</sequence>
<gene>
    <name evidence="1" type="ORF">J3P46_04570</name>
</gene>
<dbReference type="Proteomes" id="UP000662821">
    <property type="component" value="Chromosome"/>
</dbReference>
<accession>A0AAJ4T660</accession>
<dbReference type="AlphaFoldDB" id="A0AAJ4T660"/>
<protein>
    <submittedName>
        <fullName evidence="1">Uncharacterized protein</fullName>
    </submittedName>
</protein>